<evidence type="ECO:0000313" key="1">
    <source>
        <dbReference type="EMBL" id="CAF0898593.1"/>
    </source>
</evidence>
<organism evidence="1 2">
    <name type="scientific">Adineta steineri</name>
    <dbReference type="NCBI Taxonomy" id="433720"/>
    <lineage>
        <taxon>Eukaryota</taxon>
        <taxon>Metazoa</taxon>
        <taxon>Spiralia</taxon>
        <taxon>Gnathifera</taxon>
        <taxon>Rotifera</taxon>
        <taxon>Eurotatoria</taxon>
        <taxon>Bdelloidea</taxon>
        <taxon>Adinetida</taxon>
        <taxon>Adinetidae</taxon>
        <taxon>Adineta</taxon>
    </lineage>
</organism>
<comment type="caution">
    <text evidence="1">The sequence shown here is derived from an EMBL/GenBank/DDBJ whole genome shotgun (WGS) entry which is preliminary data.</text>
</comment>
<proteinExistence type="predicted"/>
<dbReference type="AlphaFoldDB" id="A0A813ZF56"/>
<reference evidence="1" key="1">
    <citation type="submission" date="2021-02" db="EMBL/GenBank/DDBJ databases">
        <authorList>
            <person name="Nowell W R."/>
        </authorList>
    </citation>
    <scope>NUCLEOTIDE SEQUENCE</scope>
</reference>
<dbReference type="EMBL" id="CAJNOG010000076">
    <property type="protein sequence ID" value="CAF0898593.1"/>
    <property type="molecule type" value="Genomic_DNA"/>
</dbReference>
<dbReference type="Proteomes" id="UP000663845">
    <property type="component" value="Unassembled WGS sequence"/>
</dbReference>
<accession>A0A813ZF56</accession>
<evidence type="ECO:0000313" key="2">
    <source>
        <dbReference type="Proteomes" id="UP000663845"/>
    </source>
</evidence>
<sequence>MQFSYAGDTLLANVGVGATTLNNVRGGNNSAPMTVTLGNYSGSANCQGIQGVNISQTFMGSLDEVFVFAREAQQGDLQQIIQTLPS</sequence>
<protein>
    <submittedName>
        <fullName evidence="1">Uncharacterized protein</fullName>
    </submittedName>
</protein>
<name>A0A813ZF56_9BILA</name>
<gene>
    <name evidence="1" type="ORF">JYZ213_LOCUS10425</name>
</gene>